<evidence type="ECO:0000256" key="5">
    <source>
        <dbReference type="ARBA" id="ARBA00022692"/>
    </source>
</evidence>
<evidence type="ECO:0000313" key="11">
    <source>
        <dbReference type="EMBL" id="MEK0172460.1"/>
    </source>
</evidence>
<dbReference type="PANTHER" id="PTHR33908">
    <property type="entry name" value="MANNOSYLTRANSFERASE YKCB-RELATED"/>
    <property type="match status" value="1"/>
</dbReference>
<dbReference type="GO" id="GO:0016757">
    <property type="term" value="F:glycosyltransferase activity"/>
    <property type="evidence" value="ECO:0007669"/>
    <property type="project" value="UniProtKB-KW"/>
</dbReference>
<dbReference type="InterPro" id="IPR038731">
    <property type="entry name" value="RgtA/B/C-like"/>
</dbReference>
<keyword evidence="6 9" id="KW-1133">Transmembrane helix</keyword>
<keyword evidence="4 11" id="KW-0808">Transferase</keyword>
<feature type="transmembrane region" description="Helical" evidence="9">
    <location>
        <begin position="160"/>
        <end position="193"/>
    </location>
</feature>
<feature type="transmembrane region" description="Helical" evidence="9">
    <location>
        <begin position="369"/>
        <end position="388"/>
    </location>
</feature>
<dbReference type="Pfam" id="PF13231">
    <property type="entry name" value="PMT_2"/>
    <property type="match status" value="1"/>
</dbReference>
<dbReference type="InterPro" id="IPR050297">
    <property type="entry name" value="LipidA_mod_glycosyltrf_83"/>
</dbReference>
<feature type="transmembrane region" description="Helical" evidence="9">
    <location>
        <begin position="213"/>
        <end position="239"/>
    </location>
</feature>
<feature type="transmembrane region" description="Helical" evidence="9">
    <location>
        <begin position="337"/>
        <end position="357"/>
    </location>
</feature>
<feature type="transmembrane region" description="Helical" evidence="9">
    <location>
        <begin position="400"/>
        <end position="424"/>
    </location>
</feature>
<accession>A0ABU8YD35</accession>
<feature type="compositionally biased region" description="Low complexity" evidence="8">
    <location>
        <begin position="510"/>
        <end position="531"/>
    </location>
</feature>
<evidence type="ECO:0000256" key="4">
    <source>
        <dbReference type="ARBA" id="ARBA00022679"/>
    </source>
</evidence>
<evidence type="ECO:0000256" key="2">
    <source>
        <dbReference type="ARBA" id="ARBA00022475"/>
    </source>
</evidence>
<protein>
    <submittedName>
        <fullName evidence="11">Glycosyltransferase family 39 protein</fullName>
        <ecNumber evidence="11">2.4.-.-</ecNumber>
    </submittedName>
</protein>
<evidence type="ECO:0000256" key="6">
    <source>
        <dbReference type="ARBA" id="ARBA00022989"/>
    </source>
</evidence>
<feature type="domain" description="Glycosyltransferase RgtA/B/C/D-like" evidence="10">
    <location>
        <begin position="107"/>
        <end position="242"/>
    </location>
</feature>
<evidence type="ECO:0000259" key="10">
    <source>
        <dbReference type="Pfam" id="PF13231"/>
    </source>
</evidence>
<keyword evidence="7 9" id="KW-0472">Membrane</keyword>
<evidence type="ECO:0000256" key="9">
    <source>
        <dbReference type="SAM" id="Phobius"/>
    </source>
</evidence>
<dbReference type="EMBL" id="JBBLYY010000066">
    <property type="protein sequence ID" value="MEK0172460.1"/>
    <property type="molecule type" value="Genomic_DNA"/>
</dbReference>
<organism evidence="11 12">
    <name type="scientific">Curtobacterium citreum</name>
    <dbReference type="NCBI Taxonomy" id="2036"/>
    <lineage>
        <taxon>Bacteria</taxon>
        <taxon>Bacillati</taxon>
        <taxon>Actinomycetota</taxon>
        <taxon>Actinomycetes</taxon>
        <taxon>Micrococcales</taxon>
        <taxon>Microbacteriaceae</taxon>
        <taxon>Curtobacterium</taxon>
    </lineage>
</organism>
<keyword evidence="5 9" id="KW-0812">Transmembrane</keyword>
<dbReference type="Proteomes" id="UP001370299">
    <property type="component" value="Unassembled WGS sequence"/>
</dbReference>
<dbReference type="EC" id="2.4.-.-" evidence="11"/>
<feature type="transmembrane region" description="Helical" evidence="9">
    <location>
        <begin position="436"/>
        <end position="457"/>
    </location>
</feature>
<dbReference type="PANTHER" id="PTHR33908:SF11">
    <property type="entry name" value="MEMBRANE PROTEIN"/>
    <property type="match status" value="1"/>
</dbReference>
<evidence type="ECO:0000313" key="12">
    <source>
        <dbReference type="Proteomes" id="UP001370299"/>
    </source>
</evidence>
<comment type="subcellular location">
    <subcellularLocation>
        <location evidence="1">Cell membrane</location>
        <topology evidence="1">Multi-pass membrane protein</topology>
    </subcellularLocation>
</comment>
<dbReference type="RefSeq" id="WP_340195908.1">
    <property type="nucleotide sequence ID" value="NZ_JBBKAP010000016.1"/>
</dbReference>
<evidence type="ECO:0000256" key="1">
    <source>
        <dbReference type="ARBA" id="ARBA00004651"/>
    </source>
</evidence>
<evidence type="ECO:0000256" key="8">
    <source>
        <dbReference type="SAM" id="MobiDB-lite"/>
    </source>
</evidence>
<gene>
    <name evidence="11" type="ORF">WMN62_13360</name>
</gene>
<reference evidence="11 12" key="1">
    <citation type="submission" date="2024-03" db="EMBL/GenBank/DDBJ databases">
        <title>Whole genomes of four grape xylem sap localized bacterial endophytes.</title>
        <authorList>
            <person name="Kumar G."/>
            <person name="Savka M.A."/>
        </authorList>
    </citation>
    <scope>NUCLEOTIDE SEQUENCE [LARGE SCALE GENOMIC DNA]</scope>
    <source>
        <strain evidence="11 12">RIT_GXS8</strain>
    </source>
</reference>
<feature type="transmembrane region" description="Helical" evidence="9">
    <location>
        <begin position="477"/>
        <end position="502"/>
    </location>
</feature>
<keyword evidence="2" id="KW-1003">Cell membrane</keyword>
<name>A0ABU8YD35_9MICO</name>
<evidence type="ECO:0000256" key="7">
    <source>
        <dbReference type="ARBA" id="ARBA00023136"/>
    </source>
</evidence>
<sequence length="549" mass="58126">MTARREWIVLGTTTVAWLGLLLSFALLTPAFGAPDEPAHVDAAFRLALGLGWPHGGEMHYLAAVRQIVEHPVPAVDRPTVDALLAAVPGDSPAIDPMSQNPPTYWLVAAGILRLIRFGAHDWATSVLVLRLFDVALVTALPVLVWATVRRVTRSPRTALVAPLLLFAVPQLAQVAAGVTSWAPMILLGAVLVWLSVRVLTGDRSWWTTAGLAVAVTGLAAISALGLLAVPFVVLVFVLARDQRTASDQRTATDRRDQHPWRRSALHAGVVVVAAAAVSGWWWVRTLLVSGTLLPDALRGVTTVQPYPSGGANPGAFAGRQWDGLTASFFGDFGANQWPLPPMVVDALAIVGLVALGWSYARRDAGRRVMTIALVWPALVVVATLAYNWRNYLGTHQGNGLQGRFLFVAVVALVLSQAVAWRALVVRPELRRRLARIAAVGSFAIALYGIGIAYRGAWENVQFRVTPGGLSAMAGGSLAGPLPIAVAGALFLVAGVASVALVWRATAVPSTTTDVPGTTTAVPSATTTPVTGLPLESPPTHEPTVRKENS</sequence>
<comment type="caution">
    <text evidence="11">The sequence shown here is derived from an EMBL/GenBank/DDBJ whole genome shotgun (WGS) entry which is preliminary data.</text>
</comment>
<feature type="transmembrane region" description="Helical" evidence="9">
    <location>
        <begin position="264"/>
        <end position="283"/>
    </location>
</feature>
<proteinExistence type="predicted"/>
<evidence type="ECO:0000256" key="3">
    <source>
        <dbReference type="ARBA" id="ARBA00022676"/>
    </source>
</evidence>
<feature type="region of interest" description="Disordered" evidence="8">
    <location>
        <begin position="510"/>
        <end position="549"/>
    </location>
</feature>
<keyword evidence="12" id="KW-1185">Reference proteome</keyword>
<keyword evidence="3 11" id="KW-0328">Glycosyltransferase</keyword>
<feature type="transmembrane region" description="Helical" evidence="9">
    <location>
        <begin position="127"/>
        <end position="148"/>
    </location>
</feature>